<feature type="transmembrane region" description="Helical" evidence="4">
    <location>
        <begin position="56"/>
        <end position="72"/>
    </location>
</feature>
<evidence type="ECO:0000259" key="5">
    <source>
        <dbReference type="Pfam" id="PF12801"/>
    </source>
</evidence>
<keyword evidence="2" id="KW-1003">Cell membrane</keyword>
<keyword evidence="4" id="KW-1133">Transmembrane helix</keyword>
<feature type="domain" description="4Fe-4S ferredoxin-type" evidence="5">
    <location>
        <begin position="57"/>
        <end position="96"/>
    </location>
</feature>
<feature type="transmembrane region" description="Helical" evidence="4">
    <location>
        <begin position="322"/>
        <end position="346"/>
    </location>
</feature>
<dbReference type="InterPro" id="IPR052378">
    <property type="entry name" value="NosR_regulator"/>
</dbReference>
<feature type="transmembrane region" description="Helical" evidence="4">
    <location>
        <begin position="247"/>
        <end position="269"/>
    </location>
</feature>
<dbReference type="InterPro" id="IPR017896">
    <property type="entry name" value="4Fe4S_Fe-S-bd"/>
</dbReference>
<keyword evidence="7" id="KW-1185">Reference proteome</keyword>
<reference evidence="6 7" key="1">
    <citation type="submission" date="2016-08" db="EMBL/GenBank/DDBJ databases">
        <title>Draft genome sequence of Candidatus Piscirickettsia litoralis, from seawater.</title>
        <authorList>
            <person name="Wan X."/>
            <person name="Lee A.J."/>
            <person name="Hou S."/>
            <person name="Donachie S.P."/>
        </authorList>
    </citation>
    <scope>NUCLEOTIDE SEQUENCE [LARGE SCALE GENOMIC DNA]</scope>
    <source>
        <strain evidence="6 7">Y2</strain>
    </source>
</reference>
<evidence type="ECO:0000256" key="4">
    <source>
        <dbReference type="SAM" id="Phobius"/>
    </source>
</evidence>
<dbReference type="PANTHER" id="PTHR30224:SF4">
    <property type="entry name" value="ELECTRON TRANSPORT PROTEIN YCCM-RELATED"/>
    <property type="match status" value="1"/>
</dbReference>
<organism evidence="6 7">
    <name type="scientific">Piscirickettsia litoralis</name>
    <dbReference type="NCBI Taxonomy" id="1891921"/>
    <lineage>
        <taxon>Bacteria</taxon>
        <taxon>Pseudomonadati</taxon>
        <taxon>Pseudomonadota</taxon>
        <taxon>Gammaproteobacteria</taxon>
        <taxon>Thiotrichales</taxon>
        <taxon>Piscirickettsiaceae</taxon>
        <taxon>Piscirickettsia</taxon>
    </lineage>
</organism>
<name>A0ABX3A508_9GAMM</name>
<feature type="transmembrane region" description="Helical" evidence="4">
    <location>
        <begin position="177"/>
        <end position="196"/>
    </location>
</feature>
<dbReference type="PANTHER" id="PTHR30224">
    <property type="entry name" value="ELECTRON TRANSPORT PROTEIN"/>
    <property type="match status" value="1"/>
</dbReference>
<evidence type="ECO:0000256" key="1">
    <source>
        <dbReference type="ARBA" id="ARBA00004236"/>
    </source>
</evidence>
<evidence type="ECO:0000313" key="7">
    <source>
        <dbReference type="Proteomes" id="UP000094329"/>
    </source>
</evidence>
<gene>
    <name evidence="6" type="ORF">BGC07_14950</name>
</gene>
<feature type="transmembrane region" description="Helical" evidence="4">
    <location>
        <begin position="208"/>
        <end position="227"/>
    </location>
</feature>
<feature type="transmembrane region" description="Helical" evidence="4">
    <location>
        <begin position="281"/>
        <end position="302"/>
    </location>
</feature>
<feature type="domain" description="4Fe-4S ferredoxin-type" evidence="5">
    <location>
        <begin position="1"/>
        <end position="20"/>
    </location>
</feature>
<feature type="transmembrane region" description="Helical" evidence="4">
    <location>
        <begin position="358"/>
        <end position="375"/>
    </location>
</feature>
<accession>A0ABX3A508</accession>
<keyword evidence="4" id="KW-0812">Transmembrane</keyword>
<evidence type="ECO:0000313" key="6">
    <source>
        <dbReference type="EMBL" id="ODN43946.1"/>
    </source>
</evidence>
<comment type="subcellular location">
    <subcellularLocation>
        <location evidence="1">Cell membrane</location>
    </subcellularLocation>
</comment>
<comment type="caution">
    <text evidence="6">The sequence shown here is derived from an EMBL/GenBank/DDBJ whole genome shotgun (WGS) entry which is preliminary data.</text>
</comment>
<evidence type="ECO:0000256" key="2">
    <source>
        <dbReference type="ARBA" id="ARBA00022475"/>
    </source>
</evidence>
<evidence type="ECO:0000256" key="3">
    <source>
        <dbReference type="ARBA" id="ARBA00023136"/>
    </source>
</evidence>
<protein>
    <recommendedName>
        <fullName evidence="5">4Fe-4S ferredoxin-type domain-containing protein</fullName>
    </recommendedName>
</protein>
<dbReference type="Pfam" id="PF12801">
    <property type="entry name" value="Fer4_5"/>
    <property type="match status" value="2"/>
</dbReference>
<dbReference type="Proteomes" id="UP000094329">
    <property type="component" value="Unassembled WGS sequence"/>
</dbReference>
<sequence length="398" mass="45606">MCPLGALSQWAGKFGFKRAIPKWMKWNGWLIIMFIIVTILGQTLDVRDDPAGLAKLFLYIFALAIIIGFIYGKNKSRPWCRYFCPIGKILGVVSRLGMLDFRANKAIPKLPKDKSYYVEGRLCPTDYNLRYKTDTSNCISCGQCAYGKEKAGLGLYKRKAGTEVNNILNSQPNWSEIVFILFSPGLAAGGFLWLILNQYEQYRQMIGTWFINHNSFWIFNPAVSWLGSQTWNQHFSWLDVSFVTVYMLAYSLIIGLASILIISLATWVIQPHHSQREIYTFKNTFIALVYQNIPTATLSIVIGLCGKFFEVMHHDFGMSLDIAMWIKLLMLLASMLWTLQLTWQTVRRVNKNTLKRTISMGIVLINIGMMLYLWWPAILGHAPMSEVEQIRQHIITPG</sequence>
<dbReference type="EMBL" id="MDTU01000001">
    <property type="protein sequence ID" value="ODN43946.1"/>
    <property type="molecule type" value="Genomic_DNA"/>
</dbReference>
<proteinExistence type="predicted"/>
<keyword evidence="3 4" id="KW-0472">Membrane</keyword>
<feature type="transmembrane region" description="Helical" evidence="4">
    <location>
        <begin position="79"/>
        <end position="98"/>
    </location>
</feature>
<feature type="transmembrane region" description="Helical" evidence="4">
    <location>
        <begin position="26"/>
        <end position="44"/>
    </location>
</feature>